<dbReference type="EMBL" id="JYDO01000087">
    <property type="protein sequence ID" value="KRZ71932.1"/>
    <property type="molecule type" value="Genomic_DNA"/>
</dbReference>
<gene>
    <name evidence="1" type="ORF">T10_3809</name>
</gene>
<organism evidence="1 2">
    <name type="scientific">Trichinella papuae</name>
    <dbReference type="NCBI Taxonomy" id="268474"/>
    <lineage>
        <taxon>Eukaryota</taxon>
        <taxon>Metazoa</taxon>
        <taxon>Ecdysozoa</taxon>
        <taxon>Nematoda</taxon>
        <taxon>Enoplea</taxon>
        <taxon>Dorylaimia</taxon>
        <taxon>Trichinellida</taxon>
        <taxon>Trichinellidae</taxon>
        <taxon>Trichinella</taxon>
    </lineage>
</organism>
<name>A0A0V1MK40_9BILA</name>
<dbReference type="Proteomes" id="UP000054843">
    <property type="component" value="Unassembled WGS sequence"/>
</dbReference>
<keyword evidence="2" id="KW-1185">Reference proteome</keyword>
<reference evidence="1 2" key="1">
    <citation type="submission" date="2015-01" db="EMBL/GenBank/DDBJ databases">
        <title>Evolution of Trichinella species and genotypes.</title>
        <authorList>
            <person name="Korhonen P.K."/>
            <person name="Edoardo P."/>
            <person name="Giuseppe L.R."/>
            <person name="Gasser R.B."/>
        </authorList>
    </citation>
    <scope>NUCLEOTIDE SEQUENCE [LARGE SCALE GENOMIC DNA]</scope>
    <source>
        <strain evidence="1">ISS1980</strain>
    </source>
</reference>
<comment type="caution">
    <text evidence="1">The sequence shown here is derived from an EMBL/GenBank/DDBJ whole genome shotgun (WGS) entry which is preliminary data.</text>
</comment>
<proteinExistence type="predicted"/>
<dbReference type="AlphaFoldDB" id="A0A0V1MK40"/>
<evidence type="ECO:0000313" key="1">
    <source>
        <dbReference type="EMBL" id="KRZ71932.1"/>
    </source>
</evidence>
<protein>
    <submittedName>
        <fullName evidence="1">Uncharacterized protein</fullName>
    </submittedName>
</protein>
<evidence type="ECO:0000313" key="2">
    <source>
        <dbReference type="Proteomes" id="UP000054843"/>
    </source>
</evidence>
<accession>A0A0V1MK40</accession>
<sequence length="98" mass="11164">MQISRETFHHAGSGFQFRYSSDSTLAKIQFHNFPHFPFLSEDIVFGNQNNVFDPRSLTIMMPFLVSVQSPQRCTLTAIFSTIVQSIVDKSSNTFGVER</sequence>